<evidence type="ECO:0000313" key="2">
    <source>
        <dbReference type="Proteomes" id="UP001234495"/>
    </source>
</evidence>
<protein>
    <recommendedName>
        <fullName evidence="3">Bacteriocin</fullName>
    </recommendedName>
</protein>
<accession>A0ABT9ZES0</accession>
<proteinExistence type="predicted"/>
<reference evidence="1 2" key="1">
    <citation type="submission" date="2023-07" db="EMBL/GenBank/DDBJ databases">
        <title>Genomic Encyclopedia of Type Strains, Phase IV (KMG-IV): sequencing the most valuable type-strain genomes for metagenomic binning, comparative biology and taxonomic classification.</title>
        <authorList>
            <person name="Goeker M."/>
        </authorList>
    </citation>
    <scope>NUCLEOTIDE SEQUENCE [LARGE SCALE GENOMIC DNA]</scope>
    <source>
        <strain evidence="1 2">DSM 29005</strain>
    </source>
</reference>
<gene>
    <name evidence="1" type="ORF">J2S19_001994</name>
</gene>
<evidence type="ECO:0008006" key="3">
    <source>
        <dbReference type="Google" id="ProtNLM"/>
    </source>
</evidence>
<name>A0ABT9ZES0_9BACI</name>
<dbReference type="Proteomes" id="UP001234495">
    <property type="component" value="Unassembled WGS sequence"/>
</dbReference>
<evidence type="ECO:0000313" key="1">
    <source>
        <dbReference type="EMBL" id="MDQ0230738.1"/>
    </source>
</evidence>
<keyword evidence="2" id="KW-1185">Reference proteome</keyword>
<organism evidence="1 2">
    <name type="scientific">Metabacillus malikii</name>
    <dbReference type="NCBI Taxonomy" id="1504265"/>
    <lineage>
        <taxon>Bacteria</taxon>
        <taxon>Bacillati</taxon>
        <taxon>Bacillota</taxon>
        <taxon>Bacilli</taxon>
        <taxon>Bacillales</taxon>
        <taxon>Bacillaceae</taxon>
        <taxon>Metabacillus</taxon>
    </lineage>
</organism>
<comment type="caution">
    <text evidence="1">The sequence shown here is derived from an EMBL/GenBank/DDBJ whole genome shotgun (WGS) entry which is preliminary data.</text>
</comment>
<dbReference type="RefSeq" id="WP_307340567.1">
    <property type="nucleotide sequence ID" value="NZ_JAUSUD010000007.1"/>
</dbReference>
<sequence length="69" mass="7500">MELMEIKGMRELHKEEMTEIDGGFVAIAYWAARGAYYVATNPAARAAVAEGVAWFGAGVTGYTVWDALN</sequence>
<dbReference type="EMBL" id="JAUSUD010000007">
    <property type="protein sequence ID" value="MDQ0230738.1"/>
    <property type="molecule type" value="Genomic_DNA"/>
</dbReference>